<accession>A7T8H0</accession>
<dbReference type="SUPFAM" id="SSF47576">
    <property type="entry name" value="Calponin-homology domain, CH-domain"/>
    <property type="match status" value="1"/>
</dbReference>
<reference evidence="6 7" key="1">
    <citation type="journal article" date="2007" name="Science">
        <title>Sea anemone genome reveals ancestral eumetazoan gene repertoire and genomic organization.</title>
        <authorList>
            <person name="Putnam N.H."/>
            <person name="Srivastava M."/>
            <person name="Hellsten U."/>
            <person name="Dirks B."/>
            <person name="Chapman J."/>
            <person name="Salamov A."/>
            <person name="Terry A."/>
            <person name="Shapiro H."/>
            <person name="Lindquist E."/>
            <person name="Kapitonov V.V."/>
            <person name="Jurka J."/>
            <person name="Genikhovich G."/>
            <person name="Grigoriev I.V."/>
            <person name="Lucas S.M."/>
            <person name="Steele R.E."/>
            <person name="Finnerty J.R."/>
            <person name="Technau U."/>
            <person name="Martindale M.Q."/>
            <person name="Rokhsar D.S."/>
        </authorList>
    </citation>
    <scope>NUCLEOTIDE SEQUENCE [LARGE SCALE GENOMIC DNA]</scope>
    <source>
        <strain evidence="7">CH2 X CH6</strain>
    </source>
</reference>
<evidence type="ECO:0000259" key="5">
    <source>
        <dbReference type="PROSITE" id="PS50021"/>
    </source>
</evidence>
<feature type="domain" description="Calponin-homology (CH)" evidence="5">
    <location>
        <begin position="1"/>
        <end position="84"/>
    </location>
</feature>
<dbReference type="InterPro" id="IPR039959">
    <property type="entry name" value="Fimbrin/Plastin"/>
</dbReference>
<dbReference type="eggNOG" id="KOG0046">
    <property type="taxonomic scope" value="Eukaryota"/>
</dbReference>
<dbReference type="STRING" id="45351.A7T8H0"/>
<dbReference type="EMBL" id="DS472701">
    <property type="protein sequence ID" value="EDO27717.1"/>
    <property type="molecule type" value="Genomic_DNA"/>
</dbReference>
<dbReference type="InterPro" id="IPR001715">
    <property type="entry name" value="CH_dom"/>
</dbReference>
<dbReference type="AlphaFoldDB" id="A7T8H0"/>
<dbReference type="InterPro" id="IPR036872">
    <property type="entry name" value="CH_dom_sf"/>
</dbReference>
<evidence type="ECO:0000256" key="4">
    <source>
        <dbReference type="ARBA" id="ARBA00023203"/>
    </source>
</evidence>
<organism evidence="6 7">
    <name type="scientific">Nematostella vectensis</name>
    <name type="common">Starlet sea anemone</name>
    <dbReference type="NCBI Taxonomy" id="45351"/>
    <lineage>
        <taxon>Eukaryota</taxon>
        <taxon>Metazoa</taxon>
        <taxon>Cnidaria</taxon>
        <taxon>Anthozoa</taxon>
        <taxon>Hexacorallia</taxon>
        <taxon>Actiniaria</taxon>
        <taxon>Edwardsiidae</taxon>
        <taxon>Nematostella</taxon>
    </lineage>
</organism>
<feature type="non-terminal residue" evidence="6">
    <location>
        <position position="1"/>
    </location>
</feature>
<dbReference type="GO" id="GO:0051015">
    <property type="term" value="F:actin filament binding"/>
    <property type="evidence" value="ECO:0007669"/>
    <property type="project" value="InterPro"/>
</dbReference>
<dbReference type="Gene3D" id="1.10.418.10">
    <property type="entry name" value="Calponin-like domain"/>
    <property type="match status" value="1"/>
</dbReference>
<dbReference type="HOGENOM" id="CLU_015284_1_1_1"/>
<dbReference type="SMART" id="SM00033">
    <property type="entry name" value="CH"/>
    <property type="match status" value="1"/>
</dbReference>
<dbReference type="KEGG" id="nve:5498045"/>
<evidence type="ECO:0000256" key="3">
    <source>
        <dbReference type="ARBA" id="ARBA00022837"/>
    </source>
</evidence>
<dbReference type="FunFam" id="1.10.418.10:FF:000010">
    <property type="entry name" value="Plastin-3 isoform 1"/>
    <property type="match status" value="1"/>
</dbReference>
<dbReference type="PhylomeDB" id="A7T8H0"/>
<protein>
    <recommendedName>
        <fullName evidence="5">Calponin-homology (CH) domain-containing protein</fullName>
    </recommendedName>
</protein>
<evidence type="ECO:0000313" key="7">
    <source>
        <dbReference type="Proteomes" id="UP000001593"/>
    </source>
</evidence>
<keyword evidence="4" id="KW-0009">Actin-binding</keyword>
<keyword evidence="1" id="KW-0479">Metal-binding</keyword>
<evidence type="ECO:0000256" key="2">
    <source>
        <dbReference type="ARBA" id="ARBA00022737"/>
    </source>
</evidence>
<dbReference type="GO" id="GO:0051017">
    <property type="term" value="P:actin filament bundle assembly"/>
    <property type="evidence" value="ECO:0007669"/>
    <property type="project" value="InterPro"/>
</dbReference>
<evidence type="ECO:0000256" key="1">
    <source>
        <dbReference type="ARBA" id="ARBA00022723"/>
    </source>
</evidence>
<keyword evidence="2" id="KW-0677">Repeat</keyword>
<dbReference type="PANTHER" id="PTHR19961:SF18">
    <property type="entry name" value="FI19014P1"/>
    <property type="match status" value="1"/>
</dbReference>
<dbReference type="Proteomes" id="UP000001593">
    <property type="component" value="Unassembled WGS sequence"/>
</dbReference>
<dbReference type="PANTHER" id="PTHR19961">
    <property type="entry name" value="FIMBRIN/PLASTIN"/>
    <property type="match status" value="1"/>
</dbReference>
<dbReference type="InParanoid" id="A7T8H0"/>
<keyword evidence="7" id="KW-1185">Reference proteome</keyword>
<keyword evidence="3" id="KW-0106">Calcium</keyword>
<dbReference type="Pfam" id="PF00307">
    <property type="entry name" value="CH"/>
    <property type="match status" value="1"/>
</dbReference>
<proteinExistence type="predicted"/>
<evidence type="ECO:0000313" key="6">
    <source>
        <dbReference type="EMBL" id="EDO27717.1"/>
    </source>
</evidence>
<dbReference type="GO" id="GO:0046872">
    <property type="term" value="F:metal ion binding"/>
    <property type="evidence" value="ECO:0007669"/>
    <property type="project" value="UniProtKB-KW"/>
</dbReference>
<name>A7T8H0_NEMVE</name>
<sequence length="95" mass="10359">FKDPDISTSLAVLDLIDCISPKMINPALINPDPLSDEDKLPNAQYAISMARKIGAVVYALPEDLVEVKPKMVLTVFASLMLCALEKSSKNKKGKK</sequence>
<dbReference type="PROSITE" id="PS50021">
    <property type="entry name" value="CH"/>
    <property type="match status" value="1"/>
</dbReference>
<gene>
    <name evidence="6" type="ORF">NEMVEDRAFT_v1g150208</name>
</gene>